<dbReference type="PaxDb" id="3880-AES62264"/>
<reference evidence="1 3" key="1">
    <citation type="journal article" date="2011" name="Nature">
        <title>The Medicago genome provides insight into the evolution of rhizobial symbioses.</title>
        <authorList>
            <person name="Young N.D."/>
            <person name="Debelle F."/>
            <person name="Oldroyd G.E."/>
            <person name="Geurts R."/>
            <person name="Cannon S.B."/>
            <person name="Udvardi M.K."/>
            <person name="Benedito V.A."/>
            <person name="Mayer K.F."/>
            <person name="Gouzy J."/>
            <person name="Schoof H."/>
            <person name="Van de Peer Y."/>
            <person name="Proost S."/>
            <person name="Cook D.R."/>
            <person name="Meyers B.C."/>
            <person name="Spannagl M."/>
            <person name="Cheung F."/>
            <person name="De Mita S."/>
            <person name="Krishnakumar V."/>
            <person name="Gundlach H."/>
            <person name="Zhou S."/>
            <person name="Mudge J."/>
            <person name="Bharti A.K."/>
            <person name="Murray J.D."/>
            <person name="Naoumkina M.A."/>
            <person name="Rosen B."/>
            <person name="Silverstein K.A."/>
            <person name="Tang H."/>
            <person name="Rombauts S."/>
            <person name="Zhao P.X."/>
            <person name="Zhou P."/>
            <person name="Barbe V."/>
            <person name="Bardou P."/>
            <person name="Bechner M."/>
            <person name="Bellec A."/>
            <person name="Berger A."/>
            <person name="Berges H."/>
            <person name="Bidwell S."/>
            <person name="Bisseling T."/>
            <person name="Choisne N."/>
            <person name="Couloux A."/>
            <person name="Denny R."/>
            <person name="Deshpande S."/>
            <person name="Dai X."/>
            <person name="Doyle J.J."/>
            <person name="Dudez A.M."/>
            <person name="Farmer A.D."/>
            <person name="Fouteau S."/>
            <person name="Franken C."/>
            <person name="Gibelin C."/>
            <person name="Gish J."/>
            <person name="Goldstein S."/>
            <person name="Gonzalez A.J."/>
            <person name="Green P.J."/>
            <person name="Hallab A."/>
            <person name="Hartog M."/>
            <person name="Hua A."/>
            <person name="Humphray S.J."/>
            <person name="Jeong D.H."/>
            <person name="Jing Y."/>
            <person name="Jocker A."/>
            <person name="Kenton S.M."/>
            <person name="Kim D.J."/>
            <person name="Klee K."/>
            <person name="Lai H."/>
            <person name="Lang C."/>
            <person name="Lin S."/>
            <person name="Macmil S.L."/>
            <person name="Magdelenat G."/>
            <person name="Matthews L."/>
            <person name="McCorrison J."/>
            <person name="Monaghan E.L."/>
            <person name="Mun J.H."/>
            <person name="Najar F.Z."/>
            <person name="Nicholson C."/>
            <person name="Noirot C."/>
            <person name="O'Bleness M."/>
            <person name="Paule C.R."/>
            <person name="Poulain J."/>
            <person name="Prion F."/>
            <person name="Qin B."/>
            <person name="Qu C."/>
            <person name="Retzel E.F."/>
            <person name="Riddle C."/>
            <person name="Sallet E."/>
            <person name="Samain S."/>
            <person name="Samson N."/>
            <person name="Sanders I."/>
            <person name="Saurat O."/>
            <person name="Scarpelli C."/>
            <person name="Schiex T."/>
            <person name="Segurens B."/>
            <person name="Severin A.J."/>
            <person name="Sherrier D.J."/>
            <person name="Shi R."/>
            <person name="Sims S."/>
            <person name="Singer S.R."/>
            <person name="Sinharoy S."/>
            <person name="Sterck L."/>
            <person name="Viollet A."/>
            <person name="Wang B.B."/>
            <person name="Wang K."/>
            <person name="Wang M."/>
            <person name="Wang X."/>
            <person name="Warfsmann J."/>
            <person name="Weissenbach J."/>
            <person name="White D.D."/>
            <person name="White J.D."/>
            <person name="Wiley G.B."/>
            <person name="Wincker P."/>
            <person name="Xing Y."/>
            <person name="Yang L."/>
            <person name="Yao Z."/>
            <person name="Ying F."/>
            <person name="Zhai J."/>
            <person name="Zhou L."/>
            <person name="Zuber A."/>
            <person name="Denarie J."/>
            <person name="Dixon R.A."/>
            <person name="May G.D."/>
            <person name="Schwartz D.C."/>
            <person name="Rogers J."/>
            <person name="Quetier F."/>
            <person name="Town C.D."/>
            <person name="Roe B.A."/>
        </authorList>
    </citation>
    <scope>NUCLEOTIDE SEQUENCE [LARGE SCALE GENOMIC DNA]</scope>
    <source>
        <strain evidence="1">A17</strain>
        <strain evidence="2 3">cv. Jemalong A17</strain>
    </source>
</reference>
<dbReference type="EnsemblPlants" id="AES62264">
    <property type="protein sequence ID" value="AES62264"/>
    <property type="gene ID" value="MTR_1g097800"/>
</dbReference>
<name>G7IAK0_MEDTR</name>
<dbReference type="Proteomes" id="UP000002051">
    <property type="component" value="Unassembled WGS sequence"/>
</dbReference>
<reference evidence="1 3" key="2">
    <citation type="journal article" date="2014" name="BMC Genomics">
        <title>An improved genome release (version Mt4.0) for the model legume Medicago truncatula.</title>
        <authorList>
            <person name="Tang H."/>
            <person name="Krishnakumar V."/>
            <person name="Bidwell S."/>
            <person name="Rosen B."/>
            <person name="Chan A."/>
            <person name="Zhou S."/>
            <person name="Gentzbittel L."/>
            <person name="Childs K.L."/>
            <person name="Yandell M."/>
            <person name="Gundlach H."/>
            <person name="Mayer K.F."/>
            <person name="Schwartz D.C."/>
            <person name="Town C.D."/>
        </authorList>
    </citation>
    <scope>GENOME REANNOTATION</scope>
    <source>
        <strain evidence="2 3">cv. Jemalong A17</strain>
    </source>
</reference>
<dbReference type="EMBL" id="CM001217">
    <property type="protein sequence ID" value="AES62264.1"/>
    <property type="molecule type" value="Genomic_DNA"/>
</dbReference>
<evidence type="ECO:0000313" key="2">
    <source>
        <dbReference type="EnsemblPlants" id="AES62264"/>
    </source>
</evidence>
<dbReference type="AlphaFoldDB" id="G7IAK0"/>
<accession>G7IAK0</accession>
<dbReference type="HOGENOM" id="CLU_2112491_0_0_1"/>
<gene>
    <name evidence="1" type="ordered locus">MTR_1g097800</name>
</gene>
<sequence>MMDLGDEIFKVLDNFKSLRIDAGGAEARVEEFYKEFTDLKSRSNSLTKSMQEYQIPSHELYQGVFNRIDRLESMFQLLFNDLFRRMCGERNEITELQKKYLLTATYMAEVVMFDPGKLQRALTCIDAETEKNEEIVTNFST</sequence>
<protein>
    <submittedName>
        <fullName evidence="1 2">Uncharacterized protein</fullName>
    </submittedName>
</protein>
<evidence type="ECO:0000313" key="1">
    <source>
        <dbReference type="EMBL" id="AES62264.1"/>
    </source>
</evidence>
<evidence type="ECO:0000313" key="3">
    <source>
        <dbReference type="Proteomes" id="UP000002051"/>
    </source>
</evidence>
<organism evidence="1 3">
    <name type="scientific">Medicago truncatula</name>
    <name type="common">Barrel medic</name>
    <name type="synonym">Medicago tribuloides</name>
    <dbReference type="NCBI Taxonomy" id="3880"/>
    <lineage>
        <taxon>Eukaryota</taxon>
        <taxon>Viridiplantae</taxon>
        <taxon>Streptophyta</taxon>
        <taxon>Embryophyta</taxon>
        <taxon>Tracheophyta</taxon>
        <taxon>Spermatophyta</taxon>
        <taxon>Magnoliopsida</taxon>
        <taxon>eudicotyledons</taxon>
        <taxon>Gunneridae</taxon>
        <taxon>Pentapetalae</taxon>
        <taxon>rosids</taxon>
        <taxon>fabids</taxon>
        <taxon>Fabales</taxon>
        <taxon>Fabaceae</taxon>
        <taxon>Papilionoideae</taxon>
        <taxon>50 kb inversion clade</taxon>
        <taxon>NPAAA clade</taxon>
        <taxon>Hologalegina</taxon>
        <taxon>IRL clade</taxon>
        <taxon>Trifolieae</taxon>
        <taxon>Medicago</taxon>
    </lineage>
</organism>
<reference evidence="2" key="3">
    <citation type="submission" date="2015-04" db="UniProtKB">
        <authorList>
            <consortium name="EnsemblPlants"/>
        </authorList>
    </citation>
    <scope>IDENTIFICATION</scope>
    <source>
        <strain evidence="2">cv. Jemalong A17</strain>
    </source>
</reference>
<proteinExistence type="predicted"/>
<keyword evidence="3" id="KW-1185">Reference proteome</keyword>